<reference evidence="2" key="1">
    <citation type="submission" date="2022-07" db="EMBL/GenBank/DDBJ databases">
        <title>Genome Sequence of Physisporinus lineatus.</title>
        <authorList>
            <person name="Buettner E."/>
        </authorList>
    </citation>
    <scope>NUCLEOTIDE SEQUENCE</scope>
    <source>
        <strain evidence="2">VT162</strain>
    </source>
</reference>
<sequence>MYTLKAPSFLRPSSRPSSPAPTQQTQVVSADRTAKPSMLSFSTFKRSSEAVSKALTQPPGPPLPTELVNGRRPIPAGRGTTLGNLIASEIKASRENPYLYRAVLRTLHRPLSVLVNNLSANLLPLLSSPDFSSPVTPSQHLWQPNATQLHALGYANLAGELLDTFDLVGLGLESDMRGDGLKVVRDGLVSVVKRVVDPLVTGIKKDLMPHIEALEFNNSTSSSPYGSPAKTPGATKLAQLQQHASIIYLQGSMPAYARALSRFITTPTAESSLATLLISLVWRGLVALSSRPFPPASPPTSPALLPPSLSRGATKDAKKSSMSLNGSHAHVAGTPITPPTTPPASRFTLKLPPPSRPVSPNGGSLGVASASADARALYDLLLMLPRPKGEGENSKRQLAKEVVDEAFEALAALPALLQTAQSAYYLGGHGQVQRGRPGYGGVPVPVREGEMENDLDVLTADVPTLIALPIILRAYVWHHLPPILPLPLSTSSNSNAPQGPGPATIPERTVSSMLGLSEAAYRNGCLSGFGREEECTAAVGQRVLDVLKQELRNAKVDWMTPEGTAKEVGVVLRWLEKQVAVAEVHH</sequence>
<evidence type="ECO:0000313" key="2">
    <source>
        <dbReference type="EMBL" id="KAJ3482108.1"/>
    </source>
</evidence>
<comment type="caution">
    <text evidence="2">The sequence shown here is derived from an EMBL/GenBank/DDBJ whole genome shotgun (WGS) entry which is preliminary data.</text>
</comment>
<feature type="region of interest" description="Disordered" evidence="1">
    <location>
        <begin position="293"/>
        <end position="366"/>
    </location>
</feature>
<dbReference type="EMBL" id="JANAWD010000288">
    <property type="protein sequence ID" value="KAJ3482108.1"/>
    <property type="molecule type" value="Genomic_DNA"/>
</dbReference>
<feature type="region of interest" description="Disordered" evidence="1">
    <location>
        <begin position="50"/>
        <end position="75"/>
    </location>
</feature>
<proteinExistence type="predicted"/>
<dbReference type="Proteomes" id="UP001212997">
    <property type="component" value="Unassembled WGS sequence"/>
</dbReference>
<evidence type="ECO:0000313" key="3">
    <source>
        <dbReference type="Proteomes" id="UP001212997"/>
    </source>
</evidence>
<accession>A0AAD5UZM4</accession>
<feature type="compositionally biased region" description="Low complexity" evidence="1">
    <location>
        <begin position="1"/>
        <end position="21"/>
    </location>
</feature>
<organism evidence="2 3">
    <name type="scientific">Meripilus lineatus</name>
    <dbReference type="NCBI Taxonomy" id="2056292"/>
    <lineage>
        <taxon>Eukaryota</taxon>
        <taxon>Fungi</taxon>
        <taxon>Dikarya</taxon>
        <taxon>Basidiomycota</taxon>
        <taxon>Agaricomycotina</taxon>
        <taxon>Agaricomycetes</taxon>
        <taxon>Polyporales</taxon>
        <taxon>Meripilaceae</taxon>
        <taxon>Meripilus</taxon>
    </lineage>
</organism>
<evidence type="ECO:0000256" key="1">
    <source>
        <dbReference type="SAM" id="MobiDB-lite"/>
    </source>
</evidence>
<gene>
    <name evidence="2" type="ORF">NLI96_g7202</name>
</gene>
<protein>
    <submittedName>
        <fullName evidence="2">Uncharacterized protein</fullName>
    </submittedName>
</protein>
<feature type="region of interest" description="Disordered" evidence="1">
    <location>
        <begin position="1"/>
        <end position="34"/>
    </location>
</feature>
<name>A0AAD5UZM4_9APHY</name>
<feature type="compositionally biased region" description="Pro residues" evidence="1">
    <location>
        <begin position="293"/>
        <end position="305"/>
    </location>
</feature>
<dbReference type="AlphaFoldDB" id="A0AAD5UZM4"/>
<keyword evidence="3" id="KW-1185">Reference proteome</keyword>